<feature type="domain" description="Apple" evidence="3">
    <location>
        <begin position="1215"/>
        <end position="1298"/>
    </location>
</feature>
<evidence type="ECO:0000256" key="1">
    <source>
        <dbReference type="SAM" id="MobiDB-lite"/>
    </source>
</evidence>
<feature type="domain" description="ZP" evidence="4">
    <location>
        <begin position="1405"/>
        <end position="1583"/>
    </location>
</feature>
<evidence type="ECO:0000313" key="6">
    <source>
        <dbReference type="Proteomes" id="UP000094527"/>
    </source>
</evidence>
<accession>A0A1D2NBH8</accession>
<organism evidence="5 6">
    <name type="scientific">Orchesella cincta</name>
    <name type="common">Springtail</name>
    <name type="synonym">Podura cincta</name>
    <dbReference type="NCBI Taxonomy" id="48709"/>
    <lineage>
        <taxon>Eukaryota</taxon>
        <taxon>Metazoa</taxon>
        <taxon>Ecdysozoa</taxon>
        <taxon>Arthropoda</taxon>
        <taxon>Hexapoda</taxon>
        <taxon>Collembola</taxon>
        <taxon>Entomobryomorpha</taxon>
        <taxon>Entomobryoidea</taxon>
        <taxon>Orchesellidae</taxon>
        <taxon>Orchesellinae</taxon>
        <taxon>Orchesella</taxon>
    </lineage>
</organism>
<dbReference type="SMART" id="SM00473">
    <property type="entry name" value="PAN_AP"/>
    <property type="match status" value="12"/>
</dbReference>
<feature type="region of interest" description="Disordered" evidence="1">
    <location>
        <begin position="949"/>
        <end position="1112"/>
    </location>
</feature>
<dbReference type="OMA" id="CKESADD"/>
<dbReference type="CDD" id="cd01099">
    <property type="entry name" value="PAN_AP_HGF"/>
    <property type="match status" value="4"/>
</dbReference>
<dbReference type="Pfam" id="PF00024">
    <property type="entry name" value="PAN_1"/>
    <property type="match status" value="10"/>
</dbReference>
<feature type="transmembrane region" description="Helical" evidence="2">
    <location>
        <begin position="12"/>
        <end position="30"/>
    </location>
</feature>
<name>A0A1D2NBH8_ORCCI</name>
<feature type="region of interest" description="Disordered" evidence="1">
    <location>
        <begin position="1557"/>
        <end position="1583"/>
    </location>
</feature>
<feature type="domain" description="Apple" evidence="3">
    <location>
        <begin position="557"/>
        <end position="635"/>
    </location>
</feature>
<feature type="domain" description="Apple" evidence="3">
    <location>
        <begin position="397"/>
        <end position="481"/>
    </location>
</feature>
<keyword evidence="2" id="KW-1133">Transmembrane helix</keyword>
<keyword evidence="2" id="KW-0812">Transmembrane</keyword>
<dbReference type="PROSITE" id="PS50948">
    <property type="entry name" value="PAN"/>
    <property type="match status" value="11"/>
</dbReference>
<feature type="domain" description="Apple" evidence="3">
    <location>
        <begin position="221"/>
        <end position="298"/>
    </location>
</feature>
<feature type="domain" description="Apple" evidence="3">
    <location>
        <begin position="867"/>
        <end position="952"/>
    </location>
</feature>
<dbReference type="PANTHER" id="PTHR47327:SF7">
    <property type="entry name" value="GH08941P"/>
    <property type="match status" value="1"/>
</dbReference>
<comment type="caution">
    <text evidence="5">The sequence shown here is derived from an EMBL/GenBank/DDBJ whole genome shotgun (WGS) entry which is preliminary data.</text>
</comment>
<feature type="domain" description="Apple" evidence="3">
    <location>
        <begin position="129"/>
        <end position="214"/>
    </location>
</feature>
<dbReference type="PANTHER" id="PTHR47327">
    <property type="entry name" value="FI18240P1-RELATED"/>
    <property type="match status" value="1"/>
</dbReference>
<dbReference type="SUPFAM" id="SSF57414">
    <property type="entry name" value="Hairpin loop containing domain-like"/>
    <property type="match status" value="10"/>
</dbReference>
<dbReference type="GO" id="GO:0009653">
    <property type="term" value="P:anatomical structure morphogenesis"/>
    <property type="evidence" value="ECO:0007669"/>
    <property type="project" value="TreeGrafter"/>
</dbReference>
<dbReference type="InterPro" id="IPR052774">
    <property type="entry name" value="Celegans_DevNeuronal_Protein"/>
</dbReference>
<feature type="compositionally biased region" description="Basic and acidic residues" evidence="1">
    <location>
        <begin position="1038"/>
        <end position="1047"/>
    </location>
</feature>
<feature type="compositionally biased region" description="Pro residues" evidence="1">
    <location>
        <begin position="979"/>
        <end position="1015"/>
    </location>
</feature>
<dbReference type="InterPro" id="IPR003609">
    <property type="entry name" value="Pan_app"/>
</dbReference>
<dbReference type="InterPro" id="IPR001507">
    <property type="entry name" value="ZP_dom"/>
</dbReference>
<proteinExistence type="predicted"/>
<dbReference type="Gene3D" id="3.50.4.10">
    <property type="entry name" value="Hepatocyte Growth Factor"/>
    <property type="match status" value="9"/>
</dbReference>
<dbReference type="Proteomes" id="UP000094527">
    <property type="component" value="Unassembled WGS sequence"/>
</dbReference>
<feature type="domain" description="Apple" evidence="3">
    <location>
        <begin position="34"/>
        <end position="118"/>
    </location>
</feature>
<evidence type="ECO:0000256" key="2">
    <source>
        <dbReference type="SAM" id="Phobius"/>
    </source>
</evidence>
<protein>
    <submittedName>
        <fullName evidence="5">Protein lifeguard 1</fullName>
    </submittedName>
</protein>
<gene>
    <name evidence="5" type="ORF">Ocin01_04084</name>
</gene>
<feature type="domain" description="Apple" evidence="3">
    <location>
        <begin position="779"/>
        <end position="860"/>
    </location>
</feature>
<feature type="domain" description="Apple" evidence="3">
    <location>
        <begin position="1122"/>
        <end position="1209"/>
    </location>
</feature>
<keyword evidence="6" id="KW-1185">Reference proteome</keyword>
<dbReference type="EMBL" id="LJIJ01000104">
    <property type="protein sequence ID" value="ODN02607.1"/>
    <property type="molecule type" value="Genomic_DNA"/>
</dbReference>
<dbReference type="OrthoDB" id="6430118at2759"/>
<feature type="compositionally biased region" description="Basic and acidic residues" evidence="1">
    <location>
        <begin position="1063"/>
        <end position="1079"/>
    </location>
</feature>
<reference evidence="5 6" key="1">
    <citation type="journal article" date="2016" name="Genome Biol. Evol.">
        <title>Gene Family Evolution Reflects Adaptation to Soil Environmental Stressors in the Genome of the Collembolan Orchesella cincta.</title>
        <authorList>
            <person name="Faddeeva-Vakhrusheva A."/>
            <person name="Derks M.F."/>
            <person name="Anvar S.Y."/>
            <person name="Agamennone V."/>
            <person name="Suring W."/>
            <person name="Smit S."/>
            <person name="van Straalen N.M."/>
            <person name="Roelofs D."/>
        </authorList>
    </citation>
    <scope>NUCLEOTIDE SEQUENCE [LARGE SCALE GENOMIC DNA]</scope>
    <source>
        <tissue evidence="5">Mixed pool</tissue>
    </source>
</reference>
<evidence type="ECO:0000313" key="5">
    <source>
        <dbReference type="EMBL" id="ODN02607.1"/>
    </source>
</evidence>
<keyword evidence="2" id="KW-0472">Membrane</keyword>
<dbReference type="STRING" id="48709.A0A1D2NBH8"/>
<evidence type="ECO:0000259" key="3">
    <source>
        <dbReference type="PROSITE" id="PS50948"/>
    </source>
</evidence>
<dbReference type="PROSITE" id="PS51034">
    <property type="entry name" value="ZP_2"/>
    <property type="match status" value="1"/>
</dbReference>
<feature type="domain" description="Apple" evidence="3">
    <location>
        <begin position="689"/>
        <end position="773"/>
    </location>
</feature>
<evidence type="ECO:0000259" key="4">
    <source>
        <dbReference type="PROSITE" id="PS51034"/>
    </source>
</evidence>
<sequence length="1583" mass="179731">MHGRPFGHPPFVMAFGYVVLIVAVIFPSNVKGQCFGGVETYEKTTGMALSEGDPQGLLHQPGAAVTRDCTAVCRQSPSCKAFSVDYDKSRCDSYEKDSVGRRDKLREDPRTNFFEKVCFKGVTNFQQMCGDRLWAFERVVGAFLEGFDDKEERSVQSKTDCEKLCLMETEFVCRSAEYDESLKVCKLSREDRRTQPSAFRRQHGATVDYFENQCVKQLPDCRYTSRQDVSVISMDELQYAASREDCQTLCDLARGFTCRSTSFAADENRCYLSADDSVSLMGAPLPHKRGAVFSEKQCSVNHCEDGLFTFEKVTGHFLRTAKQEPISLTASAPGVTMECVEKCRDAGADCPAFVVDHSAMRCFKLDRNTQGRGEELTKREGQNYFEKICLRGNTRGCRGRAWAFERRPGRELRGHDDFVIHRVPSRRSCEEKCLVETRFVCRSAEYHTETTECRLSREDRRTRPTDFVEAPMHIEYLENQCIEQYKARNEIYHQLSTSWEGDKVIYFKGQLENLQSTLSHPKESWEELSSFQLTNLISPRTLNNAGNVDVEAADRRCTFDTIPDSHPKYLDNVIAGITTEAECSVRCNSLRDFVCRSYSFYATASQCFISGDDRASGGDEAVQKRPGTIYYERNCKGATFSPGGGTGTGGLPGSISPGIPDRPLPGQFGNSIDDRNPRPGATDTQLGRCAIGRMTYEKVSGYELDRGHSYLLYRDTVRGISDRCARRCQSDIKCHAFNLDYNRNECSALEFGNDEVRYDLRRSSGVAYFEGICLRGGGCGLLWTFERIPNFQLRGYDREVYRDVGKTQCEDRCLEERRFICRSATYDWRKRECRLSTEDRTTQARGFIPSPETDYLENQCAPQARKCNYKTAQRDRYLIYVDKAEPAVNEGVCQRACDKERDFNCRSFSFLAQTSTQTPAQSVCLLSGDTAHTAAPNSFQVQQSIIHGAEECDPRSIPGGAYPGDGGRDRDRYPGEAPRYPPSTDPYPADPRPYPPTIRDPYPPNRIDPYPPLRDPYPTSARDPYPVSRYPATSRDPFTSRDRDYYPPRDYTYNRLDAYPSRDPYHRDDRDRERDRDRYPYNTPQYTTSLRDPYPSAYPGGSNSPDAGGSNYLDPELSPYRCRYTVTYEKVYGYTYNGARKEIIPVRGEFGITGECLRECDQLRERCLAVSFEPVRGSGRRCFALDRSSEADSSLLHPATDVVHYEKICLRERSCGKLWTFTRVPEYELVGPGDLEIRNIYSRRQCQDECLRSPRGPCRSVTYYARERMCKLSSETRRTKPESFRKSGPDVDYMENEWPPVSFHIILFLSLFSSYPQHHSFRTPGYTIPAPLTCFANSPKPIRRDWGRPECDTEPEFQCRAFSFHAHRRECLLSSDDTHSSGQVLIPDPDFFYGERGACNNVRVDCTPSDMLVTVNFGQPFAGRVFATGNPQSCFEMGGDRSQIVLRISLGTQCGTLQQGRGRYVNHVVIQQNPVIMQESDKTVRVECSFDATDQTVSYAPDGPGSREHEKGISVTGPHLHSGFVIATLSTRFETGNDTVFVMVAVHTNHICQKSSLARHKGERKNDSFESAFNDRLTSGHEF</sequence>
<feature type="domain" description="Apple" evidence="3">
    <location>
        <begin position="303"/>
        <end position="389"/>
    </location>
</feature>